<keyword evidence="2" id="KW-1185">Reference proteome</keyword>
<evidence type="ECO:0000313" key="1">
    <source>
        <dbReference type="EMBL" id="CAE8619143.1"/>
    </source>
</evidence>
<proteinExistence type="predicted"/>
<dbReference type="EMBL" id="CAJNNV010026855">
    <property type="protein sequence ID" value="CAE8619143.1"/>
    <property type="molecule type" value="Genomic_DNA"/>
</dbReference>
<dbReference type="Proteomes" id="UP000654075">
    <property type="component" value="Unassembled WGS sequence"/>
</dbReference>
<protein>
    <submittedName>
        <fullName evidence="1">Uncharacterized protein</fullName>
    </submittedName>
</protein>
<name>A0A813G3B4_POLGL</name>
<evidence type="ECO:0000313" key="2">
    <source>
        <dbReference type="Proteomes" id="UP000654075"/>
    </source>
</evidence>
<gene>
    <name evidence="1" type="ORF">PGLA1383_LOCUS36736</name>
</gene>
<accession>A0A813G3B4</accession>
<organism evidence="1 2">
    <name type="scientific">Polarella glacialis</name>
    <name type="common">Dinoflagellate</name>
    <dbReference type="NCBI Taxonomy" id="89957"/>
    <lineage>
        <taxon>Eukaryota</taxon>
        <taxon>Sar</taxon>
        <taxon>Alveolata</taxon>
        <taxon>Dinophyceae</taxon>
        <taxon>Suessiales</taxon>
        <taxon>Suessiaceae</taxon>
        <taxon>Polarella</taxon>
    </lineage>
</organism>
<sequence>MEPEERPDDSYYEIVSPEEELADLQERESDIFQEIADIDRASAVRKKPFLDELKELSARKLQKMHEINDDPEPQQQAKPAGPAYLYWVDSMMFHNQCSVIIAVNLILMGLELGCSACPNHDFYQELETCFLAFYVSELSLHLLYH</sequence>
<comment type="caution">
    <text evidence="1">The sequence shown here is derived from an EMBL/GenBank/DDBJ whole genome shotgun (WGS) entry which is preliminary data.</text>
</comment>
<dbReference type="AlphaFoldDB" id="A0A813G3B4"/>
<reference evidence="1" key="1">
    <citation type="submission" date="2021-02" db="EMBL/GenBank/DDBJ databases">
        <authorList>
            <person name="Dougan E. K."/>
            <person name="Rhodes N."/>
            <person name="Thang M."/>
            <person name="Chan C."/>
        </authorList>
    </citation>
    <scope>NUCLEOTIDE SEQUENCE</scope>
</reference>